<dbReference type="KEGG" id="pcw:110194144"/>
<sequence length="559" mass="60051">MSSQSTVRIQRSGRSGFSANSAITPGINRSGFSSVSVCRSGGSGGFGRACGISGGAGFGSRSLYNLGRSKRISMAGGSSGYQSGYSGRMGGGYGFGSGVSGGFGFGGGAGFGGGYGGAGFPVCPPGGIQEVTINQSLLTPLNLQIDPTIQRVRTEEREQIKTLNNKFASFIDKVRFLEQQNKVLDTKWTLLQEQGTKTVKQNLEPLFEAYISQLRAELDRITREKGSLDGELRNMQDQVEDSKNKFEDEINKRTAAENEFVTLKKDVDAAYMNKVELQANADVLLEEINFLKALYEAELSQMQTHISDTSVILSMDNNRSLDLNSIIAEVKAQYEDIAKRSRAEAESWYQTKYEELQITAGRHGDDLRNTKHEISEINRMIQRLRAEIDNVKKQCANLQNAIAEAEQKGEMALKDARAKLEELENALQRAKQDMARQLREYQELMNVKLALDIEIATYKKLLEGEECRMSGEGVGPVNISVVSSTVSSGYGSGSGVAGGFGLSGGSGYSYGSSGSYSVGGGLSAGGGFSAGSGRGSLGGSSTSVKYTTTTSSTKKSYKH</sequence>
<dbReference type="InParanoid" id="A0A6P5IST4"/>
<dbReference type="Pfam" id="PF00038">
    <property type="entry name" value="Filament"/>
    <property type="match status" value="1"/>
</dbReference>
<accession>A0A6P5IST4</accession>
<dbReference type="InterPro" id="IPR039008">
    <property type="entry name" value="IF_rod_dom"/>
</dbReference>
<dbReference type="Gene3D" id="1.20.5.170">
    <property type="match status" value="1"/>
</dbReference>
<feature type="coiled-coil region" evidence="9">
    <location>
        <begin position="367"/>
        <end position="447"/>
    </location>
</feature>
<feature type="coiled-coil region" evidence="9">
    <location>
        <begin position="211"/>
        <end position="294"/>
    </location>
</feature>
<dbReference type="Pfam" id="PF16208">
    <property type="entry name" value="Keratin_2_head"/>
    <property type="match status" value="1"/>
</dbReference>
<dbReference type="GO" id="GO:0031424">
    <property type="term" value="P:keratinization"/>
    <property type="evidence" value="ECO:0007669"/>
    <property type="project" value="TreeGrafter"/>
</dbReference>
<dbReference type="CTD" id="3854"/>
<keyword evidence="2" id="KW-0416">Keratin</keyword>
<dbReference type="GO" id="GO:0030280">
    <property type="term" value="F:structural constituent of skin epidermis"/>
    <property type="evidence" value="ECO:0007669"/>
    <property type="project" value="TreeGrafter"/>
</dbReference>
<comment type="similarity">
    <text evidence="7 8">Belongs to the intermediate filament family.</text>
</comment>
<keyword evidence="1" id="KW-1017">Isopeptide bond</keyword>
<proteinExistence type="inferred from homology"/>
<evidence type="ECO:0000256" key="4">
    <source>
        <dbReference type="ARBA" id="ARBA00022990"/>
    </source>
</evidence>
<evidence type="ECO:0000313" key="12">
    <source>
        <dbReference type="Proteomes" id="UP000515140"/>
    </source>
</evidence>
<dbReference type="RefSeq" id="XP_020821981.1">
    <property type="nucleotide sequence ID" value="XM_020966322.1"/>
</dbReference>
<dbReference type="PANTHER" id="PTHR45616">
    <property type="entry name" value="GATA-TYPE DOMAIN-CONTAINING PROTEIN"/>
    <property type="match status" value="1"/>
</dbReference>
<evidence type="ECO:0000313" key="13">
    <source>
        <dbReference type="RefSeq" id="XP_020821981.1"/>
    </source>
</evidence>
<dbReference type="FunCoup" id="A0A6P5IST4">
    <property type="interactions" value="550"/>
</dbReference>
<organism evidence="12 13">
    <name type="scientific">Phascolarctos cinereus</name>
    <name type="common">Koala</name>
    <dbReference type="NCBI Taxonomy" id="38626"/>
    <lineage>
        <taxon>Eukaryota</taxon>
        <taxon>Metazoa</taxon>
        <taxon>Chordata</taxon>
        <taxon>Craniata</taxon>
        <taxon>Vertebrata</taxon>
        <taxon>Euteleostomi</taxon>
        <taxon>Mammalia</taxon>
        <taxon>Metatheria</taxon>
        <taxon>Diprotodontia</taxon>
        <taxon>Phascolarctidae</taxon>
        <taxon>Phascolarctos</taxon>
    </lineage>
</organism>
<keyword evidence="3 8" id="KW-0403">Intermediate filament</keyword>
<evidence type="ECO:0000256" key="9">
    <source>
        <dbReference type="SAM" id="Coils"/>
    </source>
</evidence>
<evidence type="ECO:0000259" key="11">
    <source>
        <dbReference type="PROSITE" id="PS51842"/>
    </source>
</evidence>
<feature type="domain" description="IF rod" evidence="11">
    <location>
        <begin position="156"/>
        <end position="469"/>
    </location>
</feature>
<keyword evidence="12" id="KW-1185">Reference proteome</keyword>
<gene>
    <name evidence="13" type="primary">KRT6B</name>
</gene>
<dbReference type="PANTHER" id="PTHR45616:SF39">
    <property type="entry name" value="KERATIN, TYPE II CYTOSKELETAL 6A-RELATED"/>
    <property type="match status" value="1"/>
</dbReference>
<dbReference type="PRINTS" id="PR01276">
    <property type="entry name" value="TYPE2KERATIN"/>
</dbReference>
<dbReference type="FunFam" id="1.20.5.500:FF:000001">
    <property type="entry name" value="Type II keratin 23"/>
    <property type="match status" value="1"/>
</dbReference>
<reference evidence="13" key="1">
    <citation type="submission" date="2025-08" db="UniProtKB">
        <authorList>
            <consortium name="RefSeq"/>
        </authorList>
    </citation>
    <scope>IDENTIFICATION</scope>
    <source>
        <tissue evidence="13">Spleen</tissue>
    </source>
</reference>
<evidence type="ECO:0000256" key="10">
    <source>
        <dbReference type="SAM" id="MobiDB-lite"/>
    </source>
</evidence>
<feature type="compositionally biased region" description="Low complexity" evidence="10">
    <location>
        <begin position="539"/>
        <end position="559"/>
    </location>
</feature>
<dbReference type="SMART" id="SM01391">
    <property type="entry name" value="Filament"/>
    <property type="match status" value="1"/>
</dbReference>
<evidence type="ECO:0000256" key="2">
    <source>
        <dbReference type="ARBA" id="ARBA00022744"/>
    </source>
</evidence>
<evidence type="ECO:0000256" key="8">
    <source>
        <dbReference type="RuleBase" id="RU000685"/>
    </source>
</evidence>
<keyword evidence="6" id="KW-0325">Glycoprotein</keyword>
<evidence type="ECO:0000256" key="1">
    <source>
        <dbReference type="ARBA" id="ARBA00022499"/>
    </source>
</evidence>
<evidence type="ECO:0000256" key="3">
    <source>
        <dbReference type="ARBA" id="ARBA00022754"/>
    </source>
</evidence>
<dbReference type="FunFam" id="1.20.5.1160:FF:000001">
    <property type="entry name" value="Keratin type II"/>
    <property type="match status" value="1"/>
</dbReference>
<dbReference type="PROSITE" id="PS51842">
    <property type="entry name" value="IF_ROD_2"/>
    <property type="match status" value="1"/>
</dbReference>
<evidence type="ECO:0000256" key="7">
    <source>
        <dbReference type="ARBA" id="ARBA00061646"/>
    </source>
</evidence>
<dbReference type="SUPFAM" id="SSF64593">
    <property type="entry name" value="Intermediate filament protein, coiled coil region"/>
    <property type="match status" value="3"/>
</dbReference>
<protein>
    <submittedName>
        <fullName evidence="13">Keratin, type II cytoskeletal 6B</fullName>
    </submittedName>
</protein>
<dbReference type="PROSITE" id="PS00226">
    <property type="entry name" value="IF_ROD_1"/>
    <property type="match status" value="1"/>
</dbReference>
<dbReference type="AlphaFoldDB" id="A0A6P5IST4"/>
<dbReference type="GeneID" id="110194144"/>
<evidence type="ECO:0000256" key="6">
    <source>
        <dbReference type="ARBA" id="ARBA00023180"/>
    </source>
</evidence>
<name>A0A6P5IST4_PHACI</name>
<dbReference type="FunFam" id="1.20.5.170:FF:000004">
    <property type="entry name" value="Keratin, type II cytoskeletal 5"/>
    <property type="match status" value="1"/>
</dbReference>
<dbReference type="GO" id="GO:0005615">
    <property type="term" value="C:extracellular space"/>
    <property type="evidence" value="ECO:0007669"/>
    <property type="project" value="TreeGrafter"/>
</dbReference>
<dbReference type="InterPro" id="IPR032444">
    <property type="entry name" value="Keratin_2_head"/>
</dbReference>
<dbReference type="Proteomes" id="UP000515140">
    <property type="component" value="Unplaced"/>
</dbReference>
<keyword evidence="4" id="KW-0007">Acetylation</keyword>
<feature type="region of interest" description="Disordered" evidence="10">
    <location>
        <begin position="534"/>
        <end position="559"/>
    </location>
</feature>
<dbReference type="Gene3D" id="1.20.5.1160">
    <property type="entry name" value="Vasodilator-stimulated phosphoprotein"/>
    <property type="match status" value="1"/>
</dbReference>
<dbReference type="Gene3D" id="1.20.5.500">
    <property type="entry name" value="Single helix bin"/>
    <property type="match status" value="1"/>
</dbReference>
<keyword evidence="5 9" id="KW-0175">Coiled coil</keyword>
<dbReference type="InterPro" id="IPR018039">
    <property type="entry name" value="IF_conserved"/>
</dbReference>
<dbReference type="GO" id="GO:0045109">
    <property type="term" value="P:intermediate filament organization"/>
    <property type="evidence" value="ECO:0007669"/>
    <property type="project" value="TreeGrafter"/>
</dbReference>
<feature type="region of interest" description="Disordered" evidence="10">
    <location>
        <begin position="1"/>
        <end position="20"/>
    </location>
</feature>
<dbReference type="GO" id="GO:0045095">
    <property type="term" value="C:keratin filament"/>
    <property type="evidence" value="ECO:0007669"/>
    <property type="project" value="InterPro"/>
</dbReference>
<evidence type="ECO:0000256" key="5">
    <source>
        <dbReference type="ARBA" id="ARBA00023054"/>
    </source>
</evidence>
<dbReference type="InterPro" id="IPR003054">
    <property type="entry name" value="Keratin_II"/>
</dbReference>